<dbReference type="InterPro" id="IPR046539">
    <property type="entry name" value="DUF6604"/>
</dbReference>
<dbReference type="HOGENOM" id="CLU_306317_0_0_1"/>
<dbReference type="Proteomes" id="UP000053664">
    <property type="component" value="Unassembled WGS sequence"/>
</dbReference>
<dbReference type="AlphaFoldDB" id="A0A061H5R5"/>
<feature type="region of interest" description="Disordered" evidence="1">
    <location>
        <begin position="588"/>
        <end position="607"/>
    </location>
</feature>
<feature type="compositionally biased region" description="Pro residues" evidence="1">
    <location>
        <begin position="804"/>
        <end position="813"/>
    </location>
</feature>
<feature type="region of interest" description="Disordered" evidence="1">
    <location>
        <begin position="793"/>
        <end position="848"/>
    </location>
</feature>
<feature type="domain" description="DUF6604" evidence="2">
    <location>
        <begin position="10"/>
        <end position="336"/>
    </location>
</feature>
<feature type="compositionally biased region" description="Low complexity" evidence="1">
    <location>
        <begin position="43"/>
        <end position="58"/>
    </location>
</feature>
<feature type="region of interest" description="Disordered" evidence="1">
    <location>
        <begin position="972"/>
        <end position="1011"/>
    </location>
</feature>
<name>A0A061H5R5_9BASI</name>
<dbReference type="EMBL" id="KE361649">
    <property type="protein sequence ID" value="EPQ25926.1"/>
    <property type="molecule type" value="Genomic_DNA"/>
</dbReference>
<reference evidence="3 4" key="1">
    <citation type="journal article" date="2013" name="Plant Cell">
        <title>The transition from a phytopathogenic smut ancestor to an anamorphic biocontrol agent deciphered by comparative whole-genome analysis.</title>
        <authorList>
            <person name="Lefebvre F."/>
            <person name="Joly D.L."/>
            <person name="Labbe C."/>
            <person name="Teichmann B."/>
            <person name="Linning R."/>
            <person name="Belzile F."/>
            <person name="Bakkeren G."/>
            <person name="Belanger R.R."/>
        </authorList>
    </citation>
    <scope>NUCLEOTIDE SEQUENCE [LARGE SCALE GENOMIC DNA]</scope>
    <source>
        <strain evidence="3 4">PF-1</strain>
    </source>
</reference>
<dbReference type="RefSeq" id="XP_007882333.1">
    <property type="nucleotide sequence ID" value="XM_007884142.1"/>
</dbReference>
<evidence type="ECO:0000256" key="1">
    <source>
        <dbReference type="SAM" id="MobiDB-lite"/>
    </source>
</evidence>
<protein>
    <recommendedName>
        <fullName evidence="2">DUF6604 domain-containing protein</fullName>
    </recommendedName>
</protein>
<feature type="region of interest" description="Disordered" evidence="1">
    <location>
        <begin position="192"/>
        <end position="245"/>
    </location>
</feature>
<feature type="compositionally biased region" description="Basic residues" evidence="1">
    <location>
        <begin position="219"/>
        <end position="235"/>
    </location>
</feature>
<feature type="compositionally biased region" description="Low complexity" evidence="1">
    <location>
        <begin position="192"/>
        <end position="218"/>
    </location>
</feature>
<proteinExistence type="predicted"/>
<dbReference type="KEGG" id="pfp:PFL1_06600"/>
<dbReference type="PANTHER" id="PTHR38795">
    <property type="entry name" value="DUF6604 DOMAIN-CONTAINING PROTEIN"/>
    <property type="match status" value="1"/>
</dbReference>
<feature type="compositionally biased region" description="Low complexity" evidence="1">
    <location>
        <begin position="985"/>
        <end position="995"/>
    </location>
</feature>
<accession>A0A061H5R5</accession>
<feature type="compositionally biased region" description="Low complexity" evidence="1">
    <location>
        <begin position="814"/>
        <end position="843"/>
    </location>
</feature>
<organism evidence="3 4">
    <name type="scientific">Pseudozyma flocculosa PF-1</name>
    <dbReference type="NCBI Taxonomy" id="1277687"/>
    <lineage>
        <taxon>Eukaryota</taxon>
        <taxon>Fungi</taxon>
        <taxon>Dikarya</taxon>
        <taxon>Basidiomycota</taxon>
        <taxon>Ustilaginomycotina</taxon>
        <taxon>Ustilaginomycetes</taxon>
        <taxon>Ustilaginales</taxon>
        <taxon>Ustilaginaceae</taxon>
        <taxon>Pseudozyma</taxon>
    </lineage>
</organism>
<dbReference type="GeneID" id="19320672"/>
<evidence type="ECO:0000259" key="2">
    <source>
        <dbReference type="Pfam" id="PF20253"/>
    </source>
</evidence>
<gene>
    <name evidence="3" type="ORF">PFL1_06600</name>
</gene>
<sequence>MDGYSSTYWAYKRDTDLCASWLATTALSLGFPKHRIATAVKPKGAGAGAGARAPANATQRDLHSSASTHRGTGSEHGNGIGQGACHHGSSGPAPAPAPAQYKYILRIPQFIELAQFIADQGASVAPDKLRLIRRCIHRRLTCIHFFGEQPDLSRLQHVFFVEVLIEVCTILEPFEAEEVQVATDDLQRPSTAKAAAAATATTASTASSSSPRSPQSAGSKKKNKGKGQKKRKGKGPARPAGNLFTQLETYTVDEGDDDDDHADDSPGEEALQYQVEDNVDEALCAFMALYTDLHEIRRFLRQLWSDYRQRKTDLVTASLTTNTAFQLVEKAHADIMSRYSSLFDAPEDILFSLVDYAFELRTGQRLCVSRNGRRSQILAGSLRIKAARDALLFAFEHFLLFPLDWLPRRRDLWRESMDAVDPNNRATTTPILLGFDYATLTPEQRLLQDRRLVDEAFADFAMFDSAFQHAIELYTRFVPPSGCQRADSSAQSADALTREMSRFIRGDDAPSLLLLFEIQVYLDINYTLQGDNVRGWLDSKRELHRIQRSLEDASWLEYPYDDDDHAGFRIRVTLQGVDDLLSEMYARSGSPPMAGAPRPGKKKQQKRGRMAHFLERHPTYCGLQAFRGLLLHQTVGFEVANFTSLILASAHLYVACRNHVARQRTEHAALRWPDMDMVVGMHGPEAIFGGMVPATMLDSCQAAMTTYGYEKSSVLDYLHGSHLRRKKATRELNKTAILTRLERLQDDSPFVSIFASLQCTCTNHKGALLQADFNDGTVQRLLADTKARQVRAAFKAEGKKPPPRVKPSSPPLPSASASSSSSSAVVGASQHRQQQQQQQQQQQHEPEPSMSELLGILSEGLRADMRALQFDYVALHTRCARAFEEVCELLDRSQWSSWNGTTFETADELGPMLLVCFVLVSCLQDCTGKRCYCAEHGRAAAESSNQLLVDIADVIRKTLGLSGADSESRRLAKAVSATGTSSNPTSTAGTAAKSKGSGKGDTMPSSTKDPATLYGKAMAASKPAAAFLPSFTLTQV</sequence>
<dbReference type="PANTHER" id="PTHR38795:SF1">
    <property type="entry name" value="DUF6604 DOMAIN-CONTAINING PROTEIN"/>
    <property type="match status" value="1"/>
</dbReference>
<dbReference type="Pfam" id="PF20253">
    <property type="entry name" value="DUF6604"/>
    <property type="match status" value="1"/>
</dbReference>
<feature type="region of interest" description="Disordered" evidence="1">
    <location>
        <begin position="43"/>
        <end position="93"/>
    </location>
</feature>
<evidence type="ECO:0000313" key="3">
    <source>
        <dbReference type="EMBL" id="EPQ25926.1"/>
    </source>
</evidence>
<evidence type="ECO:0000313" key="4">
    <source>
        <dbReference type="Proteomes" id="UP000053664"/>
    </source>
</evidence>